<dbReference type="Proteomes" id="UP000502415">
    <property type="component" value="Chromosome"/>
</dbReference>
<dbReference type="SUPFAM" id="SSF54637">
    <property type="entry name" value="Thioesterase/thiol ester dehydrase-isomerase"/>
    <property type="match status" value="1"/>
</dbReference>
<evidence type="ECO:0000259" key="4">
    <source>
        <dbReference type="Pfam" id="PF01575"/>
    </source>
</evidence>
<dbReference type="InterPro" id="IPR011966">
    <property type="entry name" value="PaaN-DH"/>
</dbReference>
<accession>A0A7Z2VWI3</accession>
<feature type="domain" description="MaoC-like" evidence="4">
    <location>
        <begin position="544"/>
        <end position="648"/>
    </location>
</feature>
<dbReference type="EMBL" id="CP051685">
    <property type="protein sequence ID" value="QJE00546.1"/>
    <property type="molecule type" value="Genomic_DNA"/>
</dbReference>
<organism evidence="5 6">
    <name type="scientific">Massilia forsythiae</name>
    <dbReference type="NCBI Taxonomy" id="2728020"/>
    <lineage>
        <taxon>Bacteria</taxon>
        <taxon>Pseudomonadati</taxon>
        <taxon>Pseudomonadota</taxon>
        <taxon>Betaproteobacteria</taxon>
        <taxon>Burkholderiales</taxon>
        <taxon>Oxalobacteraceae</taxon>
        <taxon>Telluria group</taxon>
        <taxon>Massilia</taxon>
    </lineage>
</organism>
<dbReference type="GO" id="GO:0016620">
    <property type="term" value="F:oxidoreductase activity, acting on the aldehyde or oxo group of donors, NAD or NADP as acceptor"/>
    <property type="evidence" value="ECO:0007669"/>
    <property type="project" value="InterPro"/>
</dbReference>
<keyword evidence="6" id="KW-1185">Reference proteome</keyword>
<evidence type="ECO:0000313" key="5">
    <source>
        <dbReference type="EMBL" id="QJE00546.1"/>
    </source>
</evidence>
<dbReference type="CDD" id="cd03452">
    <property type="entry name" value="MaoC_C"/>
    <property type="match status" value="1"/>
</dbReference>
<evidence type="ECO:0000313" key="6">
    <source>
        <dbReference type="Proteomes" id="UP000502415"/>
    </source>
</evidence>
<dbReference type="RefSeq" id="WP_170202578.1">
    <property type="nucleotide sequence ID" value="NZ_CP051685.1"/>
</dbReference>
<sequence>MHTPTTLQSHIAGRWHGQQAHQPLHSALDNGLIYHTHAEPIDFAEALHYARKTGIRSLMQLDFQQRAQRLKALALYLMERKEELYEISHLTGATRPDSWVDVEGGIGTLFAYASMGGRELPSSNVLHEGPAMALGKRGGFAGTHILVPRGGVAVHINAFNFPIWGLLEKFAPSFLAAMPCIAKPATATSYLTHTVVKMMMDSSLLPEGALQLVIGGTGDLLDRLTGFDAVTFTGSADTAVKLRSNANLLREGVPFTAEADSLNAAILAPDVTPDDPEFDLFVKEVAREMTGKAGQKCTAIRRVIVPRQHVEAVGQRLRERLAKIVVGNPKMDGVRMGALASMDQHRDVSERVERLARGNEILFGARDGFNPVGAGGGGGAYFSPTLLLCRDAMRNDAVHDIEAFGPVSTLMPYDGIDEALELAARGRGSLVTTLVTRDPAIAAHAVPVAAASHGRVHILEREAAVDSTGHGSPLPQLKHGGPGRAGGGEELGGIRAVKHFLQRAAVQGSPTMLAAVTGEYVRGGAVKESDIHPFRRHFEDLQVGHSLLTHRRTVSEADIVNFGGVSGDYFYMHFDEIAAKDTQFGKRIAHGYFVLSAAAGLFVSPAPGPVLANYGLDNLRFVAPVAIGDTIRARLTCKRKVDRNRTDEAGRGQGVVAWDVQVTNQHEELVASYDILTLVLKHA</sequence>
<evidence type="ECO:0000256" key="2">
    <source>
        <dbReference type="SAM" id="MobiDB-lite"/>
    </source>
</evidence>
<dbReference type="Pfam" id="PF00171">
    <property type="entry name" value="Aldedh"/>
    <property type="match status" value="1"/>
</dbReference>
<dbReference type="InterPro" id="IPR015590">
    <property type="entry name" value="Aldehyde_DH_dom"/>
</dbReference>
<proteinExistence type="predicted"/>
<dbReference type="InterPro" id="IPR029069">
    <property type="entry name" value="HotDog_dom_sf"/>
</dbReference>
<keyword evidence="1" id="KW-0560">Oxidoreductase</keyword>
<gene>
    <name evidence="5" type="primary">paaZ</name>
    <name evidence="5" type="ORF">HH212_11365</name>
</gene>
<dbReference type="Gene3D" id="3.40.309.10">
    <property type="entry name" value="Aldehyde Dehydrogenase, Chain A, domain 2"/>
    <property type="match status" value="1"/>
</dbReference>
<feature type="region of interest" description="Disordered" evidence="2">
    <location>
        <begin position="465"/>
        <end position="487"/>
    </location>
</feature>
<evidence type="ECO:0000256" key="1">
    <source>
        <dbReference type="ARBA" id="ARBA00023002"/>
    </source>
</evidence>
<dbReference type="InterPro" id="IPR016162">
    <property type="entry name" value="Ald_DH_N"/>
</dbReference>
<dbReference type="NCBIfam" id="TIGR02278">
    <property type="entry name" value="PaaN-DH"/>
    <property type="match status" value="1"/>
</dbReference>
<dbReference type="Pfam" id="PF01575">
    <property type="entry name" value="MaoC_dehydratas"/>
    <property type="match status" value="1"/>
</dbReference>
<dbReference type="KEGG" id="mfy:HH212_11365"/>
<dbReference type="AlphaFoldDB" id="A0A7Z2VWI3"/>
<protein>
    <submittedName>
        <fullName evidence="5">Phenylacetic acid degradation bifunctional protein PaaZ</fullName>
    </submittedName>
</protein>
<dbReference type="PANTHER" id="PTHR43111:SF1">
    <property type="entry name" value="ALDEHYDE DEHYDROGENASE B-RELATED"/>
    <property type="match status" value="1"/>
</dbReference>
<dbReference type="Gene3D" id="3.10.129.10">
    <property type="entry name" value="Hotdog Thioesterase"/>
    <property type="match status" value="1"/>
</dbReference>
<dbReference type="NCBIfam" id="NF008868">
    <property type="entry name" value="PRK11903.1"/>
    <property type="match status" value="1"/>
</dbReference>
<name>A0A7Z2VWI3_9BURK</name>
<dbReference type="InterPro" id="IPR016163">
    <property type="entry name" value="Ald_DH_C"/>
</dbReference>
<evidence type="ECO:0000259" key="3">
    <source>
        <dbReference type="Pfam" id="PF00171"/>
    </source>
</evidence>
<dbReference type="SUPFAM" id="SSF53720">
    <property type="entry name" value="ALDH-like"/>
    <property type="match status" value="1"/>
</dbReference>
<dbReference type="InterPro" id="IPR002539">
    <property type="entry name" value="MaoC-like_dom"/>
</dbReference>
<dbReference type="PANTHER" id="PTHR43111">
    <property type="entry name" value="ALDEHYDE DEHYDROGENASE B-RELATED"/>
    <property type="match status" value="1"/>
</dbReference>
<dbReference type="InterPro" id="IPR016161">
    <property type="entry name" value="Ald_DH/histidinol_DH"/>
</dbReference>
<dbReference type="Gene3D" id="3.40.605.10">
    <property type="entry name" value="Aldehyde Dehydrogenase, Chain A, domain 1"/>
    <property type="match status" value="1"/>
</dbReference>
<feature type="domain" description="Aldehyde dehydrogenase" evidence="3">
    <location>
        <begin position="37"/>
        <end position="501"/>
    </location>
</feature>
<dbReference type="CDD" id="cd07128">
    <property type="entry name" value="ALDH_MaoC-N"/>
    <property type="match status" value="1"/>
</dbReference>
<reference evidence="5 6" key="1">
    <citation type="submission" date="2020-04" db="EMBL/GenBank/DDBJ databases">
        <title>Genome sequencing of novel species.</title>
        <authorList>
            <person name="Heo J."/>
            <person name="Kim S.-J."/>
            <person name="Kim J.-S."/>
            <person name="Hong S.-B."/>
            <person name="Kwon S.-W."/>
        </authorList>
    </citation>
    <scope>NUCLEOTIDE SEQUENCE [LARGE SCALE GENOMIC DNA]</scope>
    <source>
        <strain evidence="5 6">GN2-R2</strain>
    </source>
</reference>